<evidence type="ECO:0008006" key="3">
    <source>
        <dbReference type="Google" id="ProtNLM"/>
    </source>
</evidence>
<dbReference type="AlphaFoldDB" id="A0A4Q7M034"/>
<accession>A0A4Q7M034</accession>
<keyword evidence="2" id="KW-1185">Reference proteome</keyword>
<evidence type="ECO:0000313" key="1">
    <source>
        <dbReference type="EMBL" id="RZS60674.1"/>
    </source>
</evidence>
<name>A0A4Q7M034_9MICO</name>
<evidence type="ECO:0000313" key="2">
    <source>
        <dbReference type="Proteomes" id="UP000293852"/>
    </source>
</evidence>
<organism evidence="1 2">
    <name type="scientific">Xylanimonas ulmi</name>
    <dbReference type="NCBI Taxonomy" id="228973"/>
    <lineage>
        <taxon>Bacteria</taxon>
        <taxon>Bacillati</taxon>
        <taxon>Actinomycetota</taxon>
        <taxon>Actinomycetes</taxon>
        <taxon>Micrococcales</taxon>
        <taxon>Promicromonosporaceae</taxon>
        <taxon>Xylanimonas</taxon>
    </lineage>
</organism>
<dbReference type="RefSeq" id="WP_242607828.1">
    <property type="nucleotide sequence ID" value="NZ_SGWX01000001.1"/>
</dbReference>
<protein>
    <recommendedName>
        <fullName evidence="3">Flp pilus-assembly TadE/G-like protein</fullName>
    </recommendedName>
</protein>
<proteinExistence type="predicted"/>
<gene>
    <name evidence="1" type="ORF">EV386_0946</name>
</gene>
<dbReference type="Proteomes" id="UP000293852">
    <property type="component" value="Unassembled WGS sequence"/>
</dbReference>
<reference evidence="1 2" key="1">
    <citation type="submission" date="2019-02" db="EMBL/GenBank/DDBJ databases">
        <title>Sequencing the genomes of 1000 actinobacteria strains.</title>
        <authorList>
            <person name="Klenk H.-P."/>
        </authorList>
    </citation>
    <scope>NUCLEOTIDE SEQUENCE [LARGE SCALE GENOMIC DNA]</scope>
    <source>
        <strain evidence="1 2">DSM 16932</strain>
    </source>
</reference>
<sequence>MNPRGRAGADDPERGSISAFACLAAFVFIVCLALAVDLGGQVSAEQNARAVAVEAARVGGQQISAAAMRGDDVTLAIGEARAAALAHLRDAGVSGDVQVSGADTVTVTVTDQYRTTYLGVLGFDTLPVNGTVAARAIRTIGDEAQ</sequence>
<comment type="caution">
    <text evidence="1">The sequence shown here is derived from an EMBL/GenBank/DDBJ whole genome shotgun (WGS) entry which is preliminary data.</text>
</comment>
<dbReference type="EMBL" id="SGWX01000001">
    <property type="protein sequence ID" value="RZS60674.1"/>
    <property type="molecule type" value="Genomic_DNA"/>
</dbReference>